<dbReference type="OrthoDB" id="2014999at2759"/>
<dbReference type="GO" id="GO:0003333">
    <property type="term" value="P:amino acid transmembrane transport"/>
    <property type="evidence" value="ECO:0007669"/>
    <property type="project" value="InterPro"/>
</dbReference>
<comment type="caution">
    <text evidence="9">The sequence shown here is derived from an EMBL/GenBank/DDBJ whole genome shotgun (WGS) entry which is preliminary data.</text>
</comment>
<reference evidence="10" key="1">
    <citation type="journal article" date="2023" name="Proc. Natl. Acad. Sci. U.S.A.">
        <title>Genomic and structural basis for evolution of tropane alkaloid biosynthesis.</title>
        <authorList>
            <person name="Wanga Y.-J."/>
            <person name="Taina T."/>
            <person name="Yua J.-Y."/>
            <person name="Lia J."/>
            <person name="Xua B."/>
            <person name="Chenc J."/>
            <person name="D'Auriad J.C."/>
            <person name="Huanga J.-P."/>
            <person name="Huanga S.-X."/>
        </authorList>
    </citation>
    <scope>NUCLEOTIDE SEQUENCE [LARGE SCALE GENOMIC DNA]</scope>
    <source>
        <strain evidence="10">cv. KIB-2019</strain>
    </source>
</reference>
<organism evidence="9 10">
    <name type="scientific">Anisodus acutangulus</name>
    <dbReference type="NCBI Taxonomy" id="402998"/>
    <lineage>
        <taxon>Eukaryota</taxon>
        <taxon>Viridiplantae</taxon>
        <taxon>Streptophyta</taxon>
        <taxon>Embryophyta</taxon>
        <taxon>Tracheophyta</taxon>
        <taxon>Spermatophyta</taxon>
        <taxon>Magnoliopsida</taxon>
        <taxon>eudicotyledons</taxon>
        <taxon>Gunneridae</taxon>
        <taxon>Pentapetalae</taxon>
        <taxon>asterids</taxon>
        <taxon>lamiids</taxon>
        <taxon>Solanales</taxon>
        <taxon>Solanaceae</taxon>
        <taxon>Solanoideae</taxon>
        <taxon>Hyoscyameae</taxon>
        <taxon>Anisodus</taxon>
    </lineage>
</organism>
<feature type="transmembrane region" description="Helical" evidence="8">
    <location>
        <begin position="91"/>
        <end position="111"/>
    </location>
</feature>
<name>A0A9Q1MFP1_9SOLA</name>
<dbReference type="PANTHER" id="PTHR32195">
    <property type="entry name" value="OS07G0662800 PROTEIN"/>
    <property type="match status" value="1"/>
</dbReference>
<evidence type="ECO:0000256" key="5">
    <source>
        <dbReference type="ARBA" id="ARBA00022692"/>
    </source>
</evidence>
<protein>
    <submittedName>
        <fullName evidence="9">Uncharacterized protein</fullName>
    </submittedName>
</protein>
<evidence type="ECO:0000256" key="8">
    <source>
        <dbReference type="SAM" id="Phobius"/>
    </source>
</evidence>
<keyword evidence="7 8" id="KW-0472">Membrane</keyword>
<keyword evidence="5 8" id="KW-0812">Transmembrane</keyword>
<evidence type="ECO:0000256" key="7">
    <source>
        <dbReference type="ARBA" id="ARBA00023136"/>
    </source>
</evidence>
<evidence type="ECO:0000313" key="10">
    <source>
        <dbReference type="Proteomes" id="UP001152561"/>
    </source>
</evidence>
<dbReference type="InterPro" id="IPR018227">
    <property type="entry name" value="Amino_acid_transport_2"/>
</dbReference>
<keyword evidence="2" id="KW-0813">Transport</keyword>
<evidence type="ECO:0000256" key="1">
    <source>
        <dbReference type="ARBA" id="ARBA00004429"/>
    </source>
</evidence>
<dbReference type="PANTHER" id="PTHR32195:SF24">
    <property type="entry name" value="TRYPTOPHAN OR TYROSINE TRANSPORTER PROTEIN"/>
    <property type="match status" value="1"/>
</dbReference>
<keyword evidence="4" id="KW-0997">Cell inner membrane</keyword>
<feature type="transmembrane region" description="Helical" evidence="8">
    <location>
        <begin position="117"/>
        <end position="141"/>
    </location>
</feature>
<accession>A0A9Q1MFP1</accession>
<keyword evidence="10" id="KW-1185">Reference proteome</keyword>
<sequence length="209" mass="23206">MDIHSLGSPSFTNGKISTIINEKSHSRWAKLSVWHQEKNTVFLKYRISYQHSQRRYEWIPNSWRITATKGKECSAKAEEETQKSYKKKDTVAGAVSLIIGTSIGSGILALPQKTSPAGIIPSSIAMTICWPFLLMVALLCLRTLPSPDPISHWISLVYHDPAPVLCAYLEGDLKRIRASVLISDLVPLLALLVWDAISFGLSSQCIIKS</sequence>
<dbReference type="Proteomes" id="UP001152561">
    <property type="component" value="Unassembled WGS sequence"/>
</dbReference>
<evidence type="ECO:0000313" key="9">
    <source>
        <dbReference type="EMBL" id="KAJ8557088.1"/>
    </source>
</evidence>
<comment type="subcellular location">
    <subcellularLocation>
        <location evidence="1">Cell inner membrane</location>
        <topology evidence="1">Multi-pass membrane protein</topology>
    </subcellularLocation>
</comment>
<evidence type="ECO:0000256" key="3">
    <source>
        <dbReference type="ARBA" id="ARBA00022475"/>
    </source>
</evidence>
<dbReference type="AlphaFoldDB" id="A0A9Q1MFP1"/>
<dbReference type="Pfam" id="PF03222">
    <property type="entry name" value="Trp_Tyr_perm"/>
    <property type="match status" value="2"/>
</dbReference>
<dbReference type="GO" id="GO:0005886">
    <property type="term" value="C:plasma membrane"/>
    <property type="evidence" value="ECO:0007669"/>
    <property type="project" value="UniProtKB-SubCell"/>
</dbReference>
<evidence type="ECO:0000256" key="2">
    <source>
        <dbReference type="ARBA" id="ARBA00022448"/>
    </source>
</evidence>
<dbReference type="EMBL" id="JAJAGQ010000007">
    <property type="protein sequence ID" value="KAJ8557088.1"/>
    <property type="molecule type" value="Genomic_DNA"/>
</dbReference>
<proteinExistence type="predicted"/>
<gene>
    <name evidence="9" type="ORF">K7X08_002713</name>
</gene>
<evidence type="ECO:0000256" key="4">
    <source>
        <dbReference type="ARBA" id="ARBA00022519"/>
    </source>
</evidence>
<keyword evidence="6 8" id="KW-1133">Transmembrane helix</keyword>
<evidence type="ECO:0000256" key="6">
    <source>
        <dbReference type="ARBA" id="ARBA00022989"/>
    </source>
</evidence>
<keyword evidence="3" id="KW-1003">Cell membrane</keyword>